<name>A0A090YTC5_9BACI</name>
<feature type="transmembrane region" description="Helical" evidence="1">
    <location>
        <begin position="21"/>
        <end position="44"/>
    </location>
</feature>
<dbReference type="EMBL" id="QVOD01000002">
    <property type="protein sequence ID" value="RFT68426.1"/>
    <property type="molecule type" value="Genomic_DNA"/>
</dbReference>
<comment type="caution">
    <text evidence="2">The sequence shown here is derived from an EMBL/GenBank/DDBJ whole genome shotgun (WGS) entry which is preliminary data.</text>
</comment>
<proteinExistence type="predicted"/>
<accession>A0A090YTC5</accession>
<evidence type="ECO:0000313" key="3">
    <source>
        <dbReference type="EMBL" id="RFT68426.1"/>
    </source>
</evidence>
<dbReference type="Proteomes" id="UP000264294">
    <property type="component" value="Unassembled WGS sequence"/>
</dbReference>
<dbReference type="Proteomes" id="UP000029389">
    <property type="component" value="Unassembled WGS sequence"/>
</dbReference>
<sequence>MGEHKLHETENESTQKSSLKGTLISVFFIGFFIIFTWFSVYQIFVNRL</sequence>
<dbReference type="EMBL" id="JMQC01000008">
    <property type="protein sequence ID" value="KFN01645.1"/>
    <property type="molecule type" value="Genomic_DNA"/>
</dbReference>
<evidence type="ECO:0000256" key="1">
    <source>
        <dbReference type="SAM" id="Phobius"/>
    </source>
</evidence>
<keyword evidence="1" id="KW-1133">Transmembrane helix</keyword>
<dbReference type="PATRIC" id="fig|1405.8.peg.4145"/>
<dbReference type="RefSeq" id="WP_117287828.1">
    <property type="nucleotide sequence ID" value="NZ_JMQC01000008.1"/>
</dbReference>
<evidence type="ECO:0000313" key="5">
    <source>
        <dbReference type="Proteomes" id="UP000264294"/>
    </source>
</evidence>
<keyword evidence="1" id="KW-0472">Membrane</keyword>
<reference evidence="2 4" key="1">
    <citation type="submission" date="2014-04" db="EMBL/GenBank/DDBJ databases">
        <authorList>
            <person name="Bishop-Lilly K.A."/>
            <person name="Broomall S.M."/>
            <person name="Chain P.S."/>
            <person name="Chertkov O."/>
            <person name="Coyne S.R."/>
            <person name="Daligault H.E."/>
            <person name="Davenport K.W."/>
            <person name="Erkkila T."/>
            <person name="Frey K.G."/>
            <person name="Gibbons H.S."/>
            <person name="Gu W."/>
            <person name="Jaissle J."/>
            <person name="Johnson S.L."/>
            <person name="Koroleva G.I."/>
            <person name="Ladner J.T."/>
            <person name="Lo C.-C."/>
            <person name="Minogue T.D."/>
            <person name="Munk C."/>
            <person name="Palacios G.F."/>
            <person name="Redden C.L."/>
            <person name="Rosenzweig C.N."/>
            <person name="Scholz M.B."/>
            <person name="Teshima H."/>
            <person name="Xu Y."/>
        </authorList>
    </citation>
    <scope>NUCLEOTIDE SEQUENCE [LARGE SCALE GENOMIC DNA]</scope>
    <source>
        <strain evidence="2 4">BHP</strain>
    </source>
</reference>
<protein>
    <submittedName>
        <fullName evidence="3">Cytochrome c oxidase subunit 2A</fullName>
    </submittedName>
</protein>
<keyword evidence="1" id="KW-0812">Transmembrane</keyword>
<evidence type="ECO:0000313" key="2">
    <source>
        <dbReference type="EMBL" id="KFN01645.1"/>
    </source>
</evidence>
<keyword evidence="5" id="KW-1185">Reference proteome</keyword>
<reference evidence="3 5" key="2">
    <citation type="submission" date="2018-08" db="EMBL/GenBank/DDBJ databases">
        <title>Bacillus clarus sp. nov. strain PS00077A.</title>
        <authorList>
            <person name="Mendez Acevedo M."/>
            <person name="Carroll L."/>
            <person name="Mukherjee M."/>
            <person name="Wiedmann M."/>
            <person name="Kovac J."/>
        </authorList>
    </citation>
    <scope>NUCLEOTIDE SEQUENCE [LARGE SCALE GENOMIC DNA]</scope>
    <source>
        <strain evidence="3 5">PS00077A</strain>
    </source>
</reference>
<evidence type="ECO:0000313" key="4">
    <source>
        <dbReference type="Proteomes" id="UP000029389"/>
    </source>
</evidence>
<dbReference type="AlphaFoldDB" id="A0A090YTC5"/>
<organism evidence="2 4">
    <name type="scientific">Bacillus clarus</name>
    <dbReference type="NCBI Taxonomy" id="2338372"/>
    <lineage>
        <taxon>Bacteria</taxon>
        <taxon>Bacillati</taxon>
        <taxon>Bacillota</taxon>
        <taxon>Bacilli</taxon>
        <taxon>Bacillales</taxon>
        <taxon>Bacillaceae</taxon>
        <taxon>Bacillus</taxon>
        <taxon>Bacillus cereus group</taxon>
    </lineage>
</organism>
<gene>
    <name evidence="3" type="ORF">D0U04_02945</name>
    <name evidence="2" type="ORF">DJ93_4038</name>
</gene>